<organism evidence="2 3">
    <name type="scientific">Aldrovandia affinis</name>
    <dbReference type="NCBI Taxonomy" id="143900"/>
    <lineage>
        <taxon>Eukaryota</taxon>
        <taxon>Metazoa</taxon>
        <taxon>Chordata</taxon>
        <taxon>Craniata</taxon>
        <taxon>Vertebrata</taxon>
        <taxon>Euteleostomi</taxon>
        <taxon>Actinopterygii</taxon>
        <taxon>Neopterygii</taxon>
        <taxon>Teleostei</taxon>
        <taxon>Notacanthiformes</taxon>
        <taxon>Halosauridae</taxon>
        <taxon>Aldrovandia</taxon>
    </lineage>
</organism>
<comment type="caution">
    <text evidence="2">The sequence shown here is derived from an EMBL/GenBank/DDBJ whole genome shotgun (WGS) entry which is preliminary data.</text>
</comment>
<accession>A0AAD7W945</accession>
<evidence type="ECO:0000256" key="1">
    <source>
        <dbReference type="SAM" id="MobiDB-lite"/>
    </source>
</evidence>
<sequence length="150" mass="15579">MLQRISGGGAFHTRGGDSRSSPEVNYTSKGTFTQGFASPFTPVKEHAGLSYSPPHRPAASRAPLWVFTSGPARSRFRKGQEAPLARRLAGAGGLLDMSLELYPAEAVAPLGRPSVSLSPPGQIKERGGADSPPASRGVALRGGNARQVSG</sequence>
<feature type="region of interest" description="Disordered" evidence="1">
    <location>
        <begin position="1"/>
        <end position="58"/>
    </location>
</feature>
<evidence type="ECO:0000313" key="2">
    <source>
        <dbReference type="EMBL" id="KAJ8388482.1"/>
    </source>
</evidence>
<reference evidence="2" key="1">
    <citation type="journal article" date="2023" name="Science">
        <title>Genome structures resolve the early diversification of teleost fishes.</title>
        <authorList>
            <person name="Parey E."/>
            <person name="Louis A."/>
            <person name="Montfort J."/>
            <person name="Bouchez O."/>
            <person name="Roques C."/>
            <person name="Iampietro C."/>
            <person name="Lluch J."/>
            <person name="Castinel A."/>
            <person name="Donnadieu C."/>
            <person name="Desvignes T."/>
            <person name="Floi Bucao C."/>
            <person name="Jouanno E."/>
            <person name="Wen M."/>
            <person name="Mejri S."/>
            <person name="Dirks R."/>
            <person name="Jansen H."/>
            <person name="Henkel C."/>
            <person name="Chen W.J."/>
            <person name="Zahm M."/>
            <person name="Cabau C."/>
            <person name="Klopp C."/>
            <person name="Thompson A.W."/>
            <person name="Robinson-Rechavi M."/>
            <person name="Braasch I."/>
            <person name="Lecointre G."/>
            <person name="Bobe J."/>
            <person name="Postlethwait J.H."/>
            <person name="Berthelot C."/>
            <person name="Roest Crollius H."/>
            <person name="Guiguen Y."/>
        </authorList>
    </citation>
    <scope>NUCLEOTIDE SEQUENCE</scope>
    <source>
        <strain evidence="2">NC1722</strain>
    </source>
</reference>
<feature type="compositionally biased region" description="Gly residues" evidence="1">
    <location>
        <begin position="1"/>
        <end position="10"/>
    </location>
</feature>
<dbReference type="EMBL" id="JAINUG010000194">
    <property type="protein sequence ID" value="KAJ8388482.1"/>
    <property type="molecule type" value="Genomic_DNA"/>
</dbReference>
<feature type="region of interest" description="Disordered" evidence="1">
    <location>
        <begin position="110"/>
        <end position="150"/>
    </location>
</feature>
<dbReference type="AlphaFoldDB" id="A0AAD7W945"/>
<gene>
    <name evidence="2" type="ORF">AAFF_G00133580</name>
</gene>
<evidence type="ECO:0000313" key="3">
    <source>
        <dbReference type="Proteomes" id="UP001221898"/>
    </source>
</evidence>
<name>A0AAD7W945_9TELE</name>
<dbReference type="Proteomes" id="UP001221898">
    <property type="component" value="Unassembled WGS sequence"/>
</dbReference>
<proteinExistence type="predicted"/>
<feature type="compositionally biased region" description="Polar residues" evidence="1">
    <location>
        <begin position="18"/>
        <end position="36"/>
    </location>
</feature>
<protein>
    <submittedName>
        <fullName evidence="2">Uncharacterized protein</fullName>
    </submittedName>
</protein>
<keyword evidence="3" id="KW-1185">Reference proteome</keyword>